<proteinExistence type="predicted"/>
<dbReference type="AlphaFoldDB" id="A0AB34JJ43"/>
<reference evidence="2 3" key="1">
    <citation type="journal article" date="2024" name="Science">
        <title>Giant polyketide synthase enzymes in the biosynthesis of giant marine polyether toxins.</title>
        <authorList>
            <person name="Fallon T.R."/>
            <person name="Shende V.V."/>
            <person name="Wierzbicki I.H."/>
            <person name="Pendleton A.L."/>
            <person name="Watervoot N.F."/>
            <person name="Auber R.P."/>
            <person name="Gonzalez D.J."/>
            <person name="Wisecaver J.H."/>
            <person name="Moore B.S."/>
        </authorList>
    </citation>
    <scope>NUCLEOTIDE SEQUENCE [LARGE SCALE GENOMIC DNA]</scope>
    <source>
        <strain evidence="2 3">12B1</strain>
    </source>
</reference>
<evidence type="ECO:0000313" key="3">
    <source>
        <dbReference type="Proteomes" id="UP001515480"/>
    </source>
</evidence>
<feature type="domain" description="AB hydrolase-1" evidence="1">
    <location>
        <begin position="70"/>
        <end position="365"/>
    </location>
</feature>
<organism evidence="2 3">
    <name type="scientific">Prymnesium parvum</name>
    <name type="common">Toxic golden alga</name>
    <dbReference type="NCBI Taxonomy" id="97485"/>
    <lineage>
        <taxon>Eukaryota</taxon>
        <taxon>Haptista</taxon>
        <taxon>Haptophyta</taxon>
        <taxon>Prymnesiophyceae</taxon>
        <taxon>Prymnesiales</taxon>
        <taxon>Prymnesiaceae</taxon>
        <taxon>Prymnesium</taxon>
    </lineage>
</organism>
<dbReference type="InterPro" id="IPR000073">
    <property type="entry name" value="AB_hydrolase_1"/>
</dbReference>
<dbReference type="InterPro" id="IPR029058">
    <property type="entry name" value="AB_hydrolase_fold"/>
</dbReference>
<sequence length="377" mass="41345">MRASMAMLVMQAASAYMAEGQQQALLPANPATIRTIRPNDLATAWPCANSSSCEPTTLVSGSPNASTVLIFMHTGFDAGWLAFWHLLAKWDPKDLYLVAPDMPGDVTVPPVASPCTNSTAGAGLWGSADKPGPCESGFQKHVDYFHNTVKSFAGTGKKVVCVGHSLGGSWCQYYARKAFAPALSGMVLLSNPTDRLWAVMFVAGLKACVFKKFSDSIAMAKHYGMKGLGGQWGYKHPVLNQMLESWIGSKNFFGELDWYEQHFQSVIGKEFLQNKLIDPPVPHLMIYGANKDKTTYSWDGHPSSGVTKEGISIYCSSNPQCTYKVITLPDLSSQCEFKTKNATECLQDEMWGHWPHVDNPEAVRDTIAEWLKTAKLS</sequence>
<dbReference type="Gene3D" id="3.40.50.1820">
    <property type="entry name" value="alpha/beta hydrolase"/>
    <property type="match status" value="1"/>
</dbReference>
<dbReference type="GO" id="GO:0046464">
    <property type="term" value="P:acylglycerol catabolic process"/>
    <property type="evidence" value="ECO:0007669"/>
    <property type="project" value="TreeGrafter"/>
</dbReference>
<dbReference type="PANTHER" id="PTHR43798:SF33">
    <property type="entry name" value="HYDROLASE, PUTATIVE (AFU_ORTHOLOGUE AFUA_2G14860)-RELATED"/>
    <property type="match status" value="1"/>
</dbReference>
<name>A0AB34JJ43_PRYPA</name>
<dbReference type="SUPFAM" id="SSF53474">
    <property type="entry name" value="alpha/beta-Hydrolases"/>
    <property type="match status" value="1"/>
</dbReference>
<protein>
    <recommendedName>
        <fullName evidence="1">AB hydrolase-1 domain-containing protein</fullName>
    </recommendedName>
</protein>
<dbReference type="Pfam" id="PF12697">
    <property type="entry name" value="Abhydrolase_6"/>
    <property type="match status" value="1"/>
</dbReference>
<dbReference type="EMBL" id="JBGBPQ010000007">
    <property type="protein sequence ID" value="KAL1521569.1"/>
    <property type="molecule type" value="Genomic_DNA"/>
</dbReference>
<keyword evidence="3" id="KW-1185">Reference proteome</keyword>
<accession>A0AB34JJ43</accession>
<dbReference type="GO" id="GO:0047372">
    <property type="term" value="F:monoacylglycerol lipase activity"/>
    <property type="evidence" value="ECO:0007669"/>
    <property type="project" value="TreeGrafter"/>
</dbReference>
<dbReference type="PANTHER" id="PTHR43798">
    <property type="entry name" value="MONOACYLGLYCEROL LIPASE"/>
    <property type="match status" value="1"/>
</dbReference>
<comment type="caution">
    <text evidence="2">The sequence shown here is derived from an EMBL/GenBank/DDBJ whole genome shotgun (WGS) entry which is preliminary data.</text>
</comment>
<dbReference type="Proteomes" id="UP001515480">
    <property type="component" value="Unassembled WGS sequence"/>
</dbReference>
<dbReference type="GO" id="GO:0016020">
    <property type="term" value="C:membrane"/>
    <property type="evidence" value="ECO:0007669"/>
    <property type="project" value="TreeGrafter"/>
</dbReference>
<gene>
    <name evidence="2" type="ORF">AB1Y20_021228</name>
</gene>
<dbReference type="InterPro" id="IPR050266">
    <property type="entry name" value="AB_hydrolase_sf"/>
</dbReference>
<evidence type="ECO:0000313" key="2">
    <source>
        <dbReference type="EMBL" id="KAL1521569.1"/>
    </source>
</evidence>
<evidence type="ECO:0000259" key="1">
    <source>
        <dbReference type="Pfam" id="PF12697"/>
    </source>
</evidence>